<dbReference type="Gene3D" id="1.10.8.60">
    <property type="match status" value="1"/>
</dbReference>
<keyword evidence="2" id="KW-0067">ATP-binding</keyword>
<dbReference type="SUPFAM" id="SSF52172">
    <property type="entry name" value="CheY-like"/>
    <property type="match status" value="1"/>
</dbReference>
<dbReference type="AlphaFoldDB" id="A0A158J3W2"/>
<dbReference type="Proteomes" id="UP000054770">
    <property type="component" value="Unassembled WGS sequence"/>
</dbReference>
<dbReference type="SUPFAM" id="SSF52540">
    <property type="entry name" value="P-loop containing nucleoside triphosphate hydrolases"/>
    <property type="match status" value="1"/>
</dbReference>
<evidence type="ECO:0000256" key="1">
    <source>
        <dbReference type="ARBA" id="ARBA00022741"/>
    </source>
</evidence>
<dbReference type="CDD" id="cd00009">
    <property type="entry name" value="AAA"/>
    <property type="match status" value="1"/>
</dbReference>
<sequence length="463" mass="51138">MQKRKLVYVSCNPSESLCARLEERGWRVEIASGVSEVRRSLRQDLTTGALLDVSSGFVTRELAALEASLMLAHVGWVAMTTQAHHENVAVRRIIREYCFDYVTVPTSDARIVDSVGHAYGMAALNGLSDDAREGWPESGMLGSCDAMRALFLAIRKVAMNDAPVFIAGESGTGKELTAFAIHSRSRRRDKPFVAVNCAAIPAELFQSELFGYEKGAFTGANQLKIGKIESADGGTLFLDEIGDLPLESQANLLRFLQEGHIERLGGHRPTKVDVRIISATHVDLNAAMREGRFRPDLYYRLCVLQLDEPPLRARGKDIEVLSKCMFDRFRSEAERRLRGFSPDAVAAMYNYGWPGNVRELMNRIRRAIVLSEGVEITADDLEIGGFAELAPMTMAQARAIAERHAIELAMLRNRERLNEAANDLGISRGTLSRLLRVHGMLHADIGVGVEEPSEQVSNVSAAR</sequence>
<keyword evidence="8" id="KW-1185">Reference proteome</keyword>
<dbReference type="PROSITE" id="PS50045">
    <property type="entry name" value="SIGMA54_INTERACT_4"/>
    <property type="match status" value="1"/>
</dbReference>
<dbReference type="InterPro" id="IPR009057">
    <property type="entry name" value="Homeodomain-like_sf"/>
</dbReference>
<dbReference type="PANTHER" id="PTHR32071">
    <property type="entry name" value="TRANSCRIPTIONAL REGULATORY PROTEIN"/>
    <property type="match status" value="1"/>
</dbReference>
<dbReference type="SUPFAM" id="SSF46689">
    <property type="entry name" value="Homeodomain-like"/>
    <property type="match status" value="1"/>
</dbReference>
<evidence type="ECO:0000313" key="7">
    <source>
        <dbReference type="EMBL" id="SAL63039.1"/>
    </source>
</evidence>
<dbReference type="InterPro" id="IPR025944">
    <property type="entry name" value="Sigma_54_int_dom_CS"/>
</dbReference>
<keyword evidence="5" id="KW-0804">Transcription</keyword>
<dbReference type="InterPro" id="IPR058031">
    <property type="entry name" value="AAA_lid_NorR"/>
</dbReference>
<dbReference type="GO" id="GO:0005524">
    <property type="term" value="F:ATP binding"/>
    <property type="evidence" value="ECO:0007669"/>
    <property type="project" value="UniProtKB-KW"/>
</dbReference>
<evidence type="ECO:0000313" key="8">
    <source>
        <dbReference type="Proteomes" id="UP000054770"/>
    </source>
</evidence>
<dbReference type="InterPro" id="IPR011006">
    <property type="entry name" value="CheY-like_superfamily"/>
</dbReference>
<organism evidence="7 8">
    <name type="scientific">Caballeronia choica</name>
    <dbReference type="NCBI Taxonomy" id="326476"/>
    <lineage>
        <taxon>Bacteria</taxon>
        <taxon>Pseudomonadati</taxon>
        <taxon>Pseudomonadota</taxon>
        <taxon>Betaproteobacteria</taxon>
        <taxon>Burkholderiales</taxon>
        <taxon>Burkholderiaceae</taxon>
        <taxon>Caballeronia</taxon>
    </lineage>
</organism>
<dbReference type="Gene3D" id="1.10.10.60">
    <property type="entry name" value="Homeodomain-like"/>
    <property type="match status" value="1"/>
</dbReference>
<keyword evidence="4" id="KW-0238">DNA-binding</keyword>
<dbReference type="InterPro" id="IPR045343">
    <property type="entry name" value="VpsR"/>
</dbReference>
<keyword evidence="1" id="KW-0547">Nucleotide-binding</keyword>
<evidence type="ECO:0000256" key="4">
    <source>
        <dbReference type="ARBA" id="ARBA00023125"/>
    </source>
</evidence>
<protein>
    <submittedName>
        <fullName evidence="7">Sigma-54 dependent transcription regulator</fullName>
    </submittedName>
</protein>
<dbReference type="Pfam" id="PF00158">
    <property type="entry name" value="Sigma54_activat"/>
    <property type="match status" value="1"/>
</dbReference>
<dbReference type="EMBL" id="FCON02000033">
    <property type="protein sequence ID" value="SAL63039.1"/>
    <property type="molecule type" value="Genomic_DNA"/>
</dbReference>
<dbReference type="PANTHER" id="PTHR32071:SF120">
    <property type="entry name" value="TRANSCRIPTIONAL REGULATOR-RELATED"/>
    <property type="match status" value="1"/>
</dbReference>
<evidence type="ECO:0000256" key="2">
    <source>
        <dbReference type="ARBA" id="ARBA00022840"/>
    </source>
</evidence>
<dbReference type="Gene3D" id="3.40.50.300">
    <property type="entry name" value="P-loop containing nucleotide triphosphate hydrolases"/>
    <property type="match status" value="1"/>
</dbReference>
<keyword evidence="3" id="KW-0805">Transcription regulation</keyword>
<dbReference type="GO" id="GO:0003677">
    <property type="term" value="F:DNA binding"/>
    <property type="evidence" value="ECO:0007669"/>
    <property type="project" value="UniProtKB-KW"/>
</dbReference>
<dbReference type="PROSITE" id="PS00688">
    <property type="entry name" value="SIGMA54_INTERACT_3"/>
    <property type="match status" value="1"/>
</dbReference>
<name>A0A158J3W2_9BURK</name>
<feature type="domain" description="Sigma-54 factor interaction" evidence="6">
    <location>
        <begin position="140"/>
        <end position="369"/>
    </location>
</feature>
<dbReference type="OrthoDB" id="9761705at2"/>
<evidence type="ECO:0000259" key="6">
    <source>
        <dbReference type="PROSITE" id="PS50045"/>
    </source>
</evidence>
<dbReference type="InterPro" id="IPR002078">
    <property type="entry name" value="Sigma_54_int"/>
</dbReference>
<dbReference type="InterPro" id="IPR027417">
    <property type="entry name" value="P-loop_NTPase"/>
</dbReference>
<evidence type="ECO:0000256" key="3">
    <source>
        <dbReference type="ARBA" id="ARBA00023015"/>
    </source>
</evidence>
<dbReference type="Pfam" id="PF25601">
    <property type="entry name" value="AAA_lid_14"/>
    <property type="match status" value="1"/>
</dbReference>
<accession>A0A158J3W2</accession>
<dbReference type="InterPro" id="IPR025943">
    <property type="entry name" value="Sigma_54_int_dom_ATP-bd_2"/>
</dbReference>
<dbReference type="InterPro" id="IPR003593">
    <property type="entry name" value="AAA+_ATPase"/>
</dbReference>
<gene>
    <name evidence="7" type="ORF">AWB68_03358</name>
</gene>
<dbReference type="GO" id="GO:0006355">
    <property type="term" value="P:regulation of DNA-templated transcription"/>
    <property type="evidence" value="ECO:0007669"/>
    <property type="project" value="InterPro"/>
</dbReference>
<dbReference type="FunFam" id="3.40.50.300:FF:000006">
    <property type="entry name" value="DNA-binding transcriptional regulator NtrC"/>
    <property type="match status" value="1"/>
</dbReference>
<dbReference type="RefSeq" id="WP_087645467.1">
    <property type="nucleotide sequence ID" value="NZ_FCON02000033.1"/>
</dbReference>
<evidence type="ECO:0000256" key="5">
    <source>
        <dbReference type="ARBA" id="ARBA00023163"/>
    </source>
</evidence>
<proteinExistence type="predicted"/>
<comment type="caution">
    <text evidence="7">The sequence shown here is derived from an EMBL/GenBank/DDBJ whole genome shotgun (WGS) entry which is preliminary data.</text>
</comment>
<dbReference type="Pfam" id="PF20161">
    <property type="entry name" value="VpsR"/>
    <property type="match status" value="1"/>
</dbReference>
<reference evidence="7" key="1">
    <citation type="submission" date="2016-01" db="EMBL/GenBank/DDBJ databases">
        <authorList>
            <person name="Peeters C."/>
        </authorList>
    </citation>
    <scope>NUCLEOTIDE SEQUENCE [LARGE SCALE GENOMIC DNA]</scope>
    <source>
        <strain evidence="7">LMG 22940</strain>
    </source>
</reference>
<dbReference type="PROSITE" id="PS00676">
    <property type="entry name" value="SIGMA54_INTERACT_2"/>
    <property type="match status" value="1"/>
</dbReference>
<dbReference type="SMART" id="SM00382">
    <property type="entry name" value="AAA"/>
    <property type="match status" value="1"/>
</dbReference>